<evidence type="ECO:0000313" key="8">
    <source>
        <dbReference type="Proteomes" id="UP001166674"/>
    </source>
</evidence>
<accession>A0AA41SZL8</accession>
<feature type="compositionally biased region" description="Polar residues" evidence="6">
    <location>
        <begin position="93"/>
        <end position="102"/>
    </location>
</feature>
<dbReference type="GO" id="GO:0005840">
    <property type="term" value="C:ribosome"/>
    <property type="evidence" value="ECO:0007669"/>
    <property type="project" value="UniProtKB-KW"/>
</dbReference>
<gene>
    <name evidence="7" type="ORF">SUZIE_148125</name>
</gene>
<dbReference type="GO" id="GO:0003735">
    <property type="term" value="F:structural constituent of ribosome"/>
    <property type="evidence" value="ECO:0007669"/>
    <property type="project" value="InterPro"/>
</dbReference>
<evidence type="ECO:0000256" key="1">
    <source>
        <dbReference type="ARBA" id="ARBA00009312"/>
    </source>
</evidence>
<evidence type="ECO:0000256" key="6">
    <source>
        <dbReference type="SAM" id="MobiDB-lite"/>
    </source>
</evidence>
<keyword evidence="2 7" id="KW-0689">Ribosomal protein</keyword>
<evidence type="ECO:0000256" key="3">
    <source>
        <dbReference type="ARBA" id="ARBA00023274"/>
    </source>
</evidence>
<evidence type="ECO:0000256" key="4">
    <source>
        <dbReference type="ARBA" id="ARBA00035278"/>
    </source>
</evidence>
<dbReference type="EMBL" id="JAATJV010328200">
    <property type="protein sequence ID" value="MBZ3878476.1"/>
    <property type="molecule type" value="Genomic_DNA"/>
</dbReference>
<feature type="compositionally biased region" description="Basic and acidic residues" evidence="6">
    <location>
        <begin position="75"/>
        <end position="84"/>
    </location>
</feature>
<dbReference type="PANTHER" id="PTHR11502">
    <property type="entry name" value="40S RIBOSOMAL PROTEIN S6"/>
    <property type="match status" value="1"/>
</dbReference>
<reference evidence="7" key="1">
    <citation type="submission" date="2020-03" db="EMBL/GenBank/DDBJ databases">
        <title>Studies in the Genomics of Life Span.</title>
        <authorList>
            <person name="Glass D."/>
        </authorList>
    </citation>
    <scope>NUCLEOTIDE SEQUENCE</scope>
    <source>
        <strain evidence="7">SUZIE</strain>
        <tissue evidence="7">Muscle</tissue>
    </source>
</reference>
<dbReference type="Gene3D" id="1.20.5.2650">
    <property type="match status" value="1"/>
</dbReference>
<comment type="caution">
    <text evidence="7">The sequence shown here is derived from an EMBL/GenBank/DDBJ whole genome shotgun (WGS) entry which is preliminary data.</text>
</comment>
<name>A0AA41SZL8_SCICA</name>
<proteinExistence type="inferred from homology"/>
<evidence type="ECO:0000256" key="5">
    <source>
        <dbReference type="ARBA" id="ARBA00035403"/>
    </source>
</evidence>
<feature type="region of interest" description="Disordered" evidence="6">
    <location>
        <begin position="75"/>
        <end position="102"/>
    </location>
</feature>
<protein>
    <recommendedName>
        <fullName evidence="4">Small ribosomal subunit protein eS6</fullName>
    </recommendedName>
    <alternativeName>
        <fullName evidence="5">40S ribosomal protein S6</fullName>
    </alternativeName>
</protein>
<dbReference type="AlphaFoldDB" id="A0AA41SZL8"/>
<dbReference type="GO" id="GO:1990904">
    <property type="term" value="C:ribonucleoprotein complex"/>
    <property type="evidence" value="ECO:0007669"/>
    <property type="project" value="UniProtKB-KW"/>
</dbReference>
<dbReference type="GO" id="GO:0006412">
    <property type="term" value="P:translation"/>
    <property type="evidence" value="ECO:0007669"/>
    <property type="project" value="InterPro"/>
</dbReference>
<evidence type="ECO:0000313" key="7">
    <source>
        <dbReference type="EMBL" id="MBZ3878476.1"/>
    </source>
</evidence>
<dbReference type="Proteomes" id="UP001166674">
    <property type="component" value="Unassembled WGS sequence"/>
</dbReference>
<comment type="similarity">
    <text evidence="1">Belongs to the eukaryotic ribosomal protein eS6 family.</text>
</comment>
<dbReference type="InterPro" id="IPR001377">
    <property type="entry name" value="Ribosomal_eS6"/>
</dbReference>
<dbReference type="Pfam" id="PF01092">
    <property type="entry name" value="Ribosomal_S6e"/>
    <property type="match status" value="1"/>
</dbReference>
<dbReference type="SMART" id="SM01405">
    <property type="entry name" value="Ribosomal_S6e"/>
    <property type="match status" value="1"/>
</dbReference>
<keyword evidence="8" id="KW-1185">Reference proteome</keyword>
<keyword evidence="3" id="KW-0687">Ribonucleoprotein</keyword>
<organism evidence="7 8">
    <name type="scientific">Sciurus carolinensis</name>
    <name type="common">Eastern gray squirrel</name>
    <dbReference type="NCBI Taxonomy" id="30640"/>
    <lineage>
        <taxon>Eukaryota</taxon>
        <taxon>Metazoa</taxon>
        <taxon>Chordata</taxon>
        <taxon>Craniata</taxon>
        <taxon>Vertebrata</taxon>
        <taxon>Euteleostomi</taxon>
        <taxon>Mammalia</taxon>
        <taxon>Eutheria</taxon>
        <taxon>Euarchontoglires</taxon>
        <taxon>Glires</taxon>
        <taxon>Rodentia</taxon>
        <taxon>Sciuromorpha</taxon>
        <taxon>Sciuridae</taxon>
        <taxon>Sciurinae</taxon>
        <taxon>Sciurini</taxon>
        <taxon>Sciurus</taxon>
    </lineage>
</organism>
<sequence>MTIEIAVDTLSEERKGYVIRISGGNDKQGFPTKQGVLTHGHVHLSRIALKKQHTKKNKKEAAEYANLLAKRMKEVKEKHQEQVSKSRRLSSLRAFTSESSQK</sequence>
<evidence type="ECO:0000256" key="2">
    <source>
        <dbReference type="ARBA" id="ARBA00022980"/>
    </source>
</evidence>